<proteinExistence type="predicted"/>
<keyword evidence="3" id="KW-1185">Reference proteome</keyword>
<evidence type="ECO:0000313" key="2">
    <source>
        <dbReference type="EMBL" id="CAF4458117.1"/>
    </source>
</evidence>
<dbReference type="Proteomes" id="UP000663866">
    <property type="component" value="Unassembled WGS sequence"/>
</dbReference>
<name>A0A820SXK9_9BILA</name>
<organism evidence="2 3">
    <name type="scientific">Rotaria magnacalcarata</name>
    <dbReference type="NCBI Taxonomy" id="392030"/>
    <lineage>
        <taxon>Eukaryota</taxon>
        <taxon>Metazoa</taxon>
        <taxon>Spiralia</taxon>
        <taxon>Gnathifera</taxon>
        <taxon>Rotifera</taxon>
        <taxon>Eurotatoria</taxon>
        <taxon>Bdelloidea</taxon>
        <taxon>Philodinida</taxon>
        <taxon>Philodinidae</taxon>
        <taxon>Rotaria</taxon>
    </lineage>
</organism>
<dbReference type="Proteomes" id="UP000663856">
    <property type="component" value="Unassembled WGS sequence"/>
</dbReference>
<comment type="caution">
    <text evidence="2">The sequence shown here is derived from an EMBL/GenBank/DDBJ whole genome shotgun (WGS) entry which is preliminary data.</text>
</comment>
<protein>
    <submittedName>
        <fullName evidence="2">Uncharacterized protein</fullName>
    </submittedName>
</protein>
<reference evidence="2" key="1">
    <citation type="submission" date="2021-02" db="EMBL/GenBank/DDBJ databases">
        <authorList>
            <person name="Nowell W R."/>
        </authorList>
    </citation>
    <scope>NUCLEOTIDE SEQUENCE</scope>
</reference>
<evidence type="ECO:0000313" key="3">
    <source>
        <dbReference type="Proteomes" id="UP000663866"/>
    </source>
</evidence>
<dbReference type="EMBL" id="CAJNRF010004377">
    <property type="protein sequence ID" value="CAF2059246.1"/>
    <property type="molecule type" value="Genomic_DNA"/>
</dbReference>
<accession>A0A820SXK9</accession>
<sequence>DAEFVFTGANGCKTEVSGTYSTQNNAIQCCHKVNSSNEFNIMTTVLVGSAMAA</sequence>
<dbReference type="AlphaFoldDB" id="A0A820SXK9"/>
<gene>
    <name evidence="2" type="ORF">OVN521_LOCUS38276</name>
    <name evidence="1" type="ORF">WKI299_LOCUS11789</name>
</gene>
<feature type="non-terminal residue" evidence="2">
    <location>
        <position position="1"/>
    </location>
</feature>
<dbReference type="EMBL" id="CAJOBG010047246">
    <property type="protein sequence ID" value="CAF4458117.1"/>
    <property type="molecule type" value="Genomic_DNA"/>
</dbReference>
<evidence type="ECO:0000313" key="1">
    <source>
        <dbReference type="EMBL" id="CAF2059246.1"/>
    </source>
</evidence>